<dbReference type="InterPro" id="IPR011010">
    <property type="entry name" value="DNA_brk_join_enz"/>
</dbReference>
<dbReference type="Proteomes" id="UP001145050">
    <property type="component" value="Unassembled WGS sequence"/>
</dbReference>
<reference evidence="3" key="1">
    <citation type="submission" date="2022-06" db="EMBL/GenBank/DDBJ databases">
        <title>Aquibacillus sp. a new bacterium isolated from soil saline samples.</title>
        <authorList>
            <person name="Galisteo C."/>
            <person name="De La Haba R."/>
            <person name="Sanchez-Porro C."/>
            <person name="Ventosa A."/>
        </authorList>
    </citation>
    <scope>NUCLEOTIDE SEQUENCE</scope>
    <source>
        <strain evidence="3">3ASR75-11</strain>
    </source>
</reference>
<evidence type="ECO:0000259" key="2">
    <source>
        <dbReference type="PROSITE" id="PS51898"/>
    </source>
</evidence>
<proteinExistence type="predicted"/>
<keyword evidence="4" id="KW-1185">Reference proteome</keyword>
<dbReference type="InterPro" id="IPR013762">
    <property type="entry name" value="Integrase-like_cat_sf"/>
</dbReference>
<sequence>MDCSLLFPSNKLRSHTEIPSVYTPEEIFQLLVYIRNSVCTNKRRNYAIVVLIAVYGFRAGDMIKVKLSDINWKNETIRVTPGRERAITTFGSAPPIV</sequence>
<dbReference type="GO" id="GO:0003677">
    <property type="term" value="F:DNA binding"/>
    <property type="evidence" value="ECO:0007669"/>
    <property type="project" value="InterPro"/>
</dbReference>
<comment type="caution">
    <text evidence="3">The sequence shown here is derived from an EMBL/GenBank/DDBJ whole genome shotgun (WGS) entry which is preliminary data.</text>
</comment>
<gene>
    <name evidence="3" type="ORF">NC797_02660</name>
</gene>
<dbReference type="AlphaFoldDB" id="A0A9X3WRL1"/>
<dbReference type="RefSeq" id="WP_272435098.1">
    <property type="nucleotide sequence ID" value="NZ_JAMQKB010000001.1"/>
</dbReference>
<dbReference type="EMBL" id="JAMQKB010000001">
    <property type="protein sequence ID" value="MDC3423408.1"/>
    <property type="molecule type" value="Genomic_DNA"/>
</dbReference>
<dbReference type="Gene3D" id="1.10.443.10">
    <property type="entry name" value="Intergrase catalytic core"/>
    <property type="match status" value="1"/>
</dbReference>
<dbReference type="GO" id="GO:0015074">
    <property type="term" value="P:DNA integration"/>
    <property type="evidence" value="ECO:0007669"/>
    <property type="project" value="InterPro"/>
</dbReference>
<dbReference type="PROSITE" id="PS51898">
    <property type="entry name" value="TYR_RECOMBINASE"/>
    <property type="match status" value="1"/>
</dbReference>
<dbReference type="InterPro" id="IPR002104">
    <property type="entry name" value="Integrase_catalytic"/>
</dbReference>
<dbReference type="SUPFAM" id="SSF56349">
    <property type="entry name" value="DNA breaking-rejoining enzymes"/>
    <property type="match status" value="1"/>
</dbReference>
<dbReference type="GO" id="GO:0006310">
    <property type="term" value="P:DNA recombination"/>
    <property type="evidence" value="ECO:0007669"/>
    <property type="project" value="UniProtKB-KW"/>
</dbReference>
<evidence type="ECO:0000313" key="3">
    <source>
        <dbReference type="EMBL" id="MDC3423408.1"/>
    </source>
</evidence>
<evidence type="ECO:0000313" key="4">
    <source>
        <dbReference type="Proteomes" id="UP001145050"/>
    </source>
</evidence>
<name>A0A9X3WRL1_9BACI</name>
<evidence type="ECO:0000256" key="1">
    <source>
        <dbReference type="ARBA" id="ARBA00023172"/>
    </source>
</evidence>
<accession>A0A9X3WRL1</accession>
<keyword evidence="1" id="KW-0233">DNA recombination</keyword>
<feature type="domain" description="Tyr recombinase" evidence="2">
    <location>
        <begin position="17"/>
        <end position="97"/>
    </location>
</feature>
<protein>
    <recommendedName>
        <fullName evidence="2">Tyr recombinase domain-containing protein</fullName>
    </recommendedName>
</protein>
<organism evidence="3 4">
    <name type="scientific">Terrihalobacillus insolitus</name>
    <dbReference type="NCBI Taxonomy" id="2950438"/>
    <lineage>
        <taxon>Bacteria</taxon>
        <taxon>Bacillati</taxon>
        <taxon>Bacillota</taxon>
        <taxon>Bacilli</taxon>
        <taxon>Bacillales</taxon>
        <taxon>Bacillaceae</taxon>
        <taxon>Terrihalobacillus</taxon>
    </lineage>
</organism>